<name>A0ABP9KDL3_9SPHN</name>
<gene>
    <name evidence="2" type="ORF">GCM10023208_16570</name>
</gene>
<evidence type="ECO:0000313" key="2">
    <source>
        <dbReference type="EMBL" id="GAA5054070.1"/>
    </source>
</evidence>
<organism evidence="2 3">
    <name type="scientific">Erythrobacter westpacificensis</name>
    <dbReference type="NCBI Taxonomy" id="1055231"/>
    <lineage>
        <taxon>Bacteria</taxon>
        <taxon>Pseudomonadati</taxon>
        <taxon>Pseudomonadota</taxon>
        <taxon>Alphaproteobacteria</taxon>
        <taxon>Sphingomonadales</taxon>
        <taxon>Erythrobacteraceae</taxon>
        <taxon>Erythrobacter/Porphyrobacter group</taxon>
        <taxon>Erythrobacter</taxon>
    </lineage>
</organism>
<comment type="caution">
    <text evidence="2">The sequence shown here is derived from an EMBL/GenBank/DDBJ whole genome shotgun (WGS) entry which is preliminary data.</text>
</comment>
<feature type="transmembrane region" description="Helical" evidence="1">
    <location>
        <begin position="58"/>
        <end position="79"/>
    </location>
</feature>
<keyword evidence="1" id="KW-0472">Membrane</keyword>
<evidence type="ECO:0000256" key="1">
    <source>
        <dbReference type="SAM" id="Phobius"/>
    </source>
</evidence>
<sequence length="83" mass="9147">MLAMKWVLIIFVVLYAIALLLLAIGTFGWFGQERDPLSGVFLMPLGLPWNILADRAGFANAAVAILAPLVNVAILYAIWKRFS</sequence>
<evidence type="ECO:0000313" key="3">
    <source>
        <dbReference type="Proteomes" id="UP001500518"/>
    </source>
</evidence>
<dbReference type="EMBL" id="BAABHV010000010">
    <property type="protein sequence ID" value="GAA5054070.1"/>
    <property type="molecule type" value="Genomic_DNA"/>
</dbReference>
<keyword evidence="1" id="KW-1133">Transmembrane helix</keyword>
<accession>A0ABP9KDL3</accession>
<proteinExistence type="predicted"/>
<dbReference type="Proteomes" id="UP001500518">
    <property type="component" value="Unassembled WGS sequence"/>
</dbReference>
<keyword evidence="3" id="KW-1185">Reference proteome</keyword>
<feature type="transmembrane region" description="Helical" evidence="1">
    <location>
        <begin position="6"/>
        <end position="30"/>
    </location>
</feature>
<reference evidence="3" key="1">
    <citation type="journal article" date="2019" name="Int. J. Syst. Evol. Microbiol.">
        <title>The Global Catalogue of Microorganisms (GCM) 10K type strain sequencing project: providing services to taxonomists for standard genome sequencing and annotation.</title>
        <authorList>
            <consortium name="The Broad Institute Genomics Platform"/>
            <consortium name="The Broad Institute Genome Sequencing Center for Infectious Disease"/>
            <person name="Wu L."/>
            <person name="Ma J."/>
        </authorList>
    </citation>
    <scope>NUCLEOTIDE SEQUENCE [LARGE SCALE GENOMIC DNA]</scope>
    <source>
        <strain evidence="3">JCM 18014</strain>
    </source>
</reference>
<keyword evidence="1" id="KW-0812">Transmembrane</keyword>
<protein>
    <recommendedName>
        <fullName evidence="4">DUF4321 domain-containing protein</fullName>
    </recommendedName>
</protein>
<evidence type="ECO:0008006" key="4">
    <source>
        <dbReference type="Google" id="ProtNLM"/>
    </source>
</evidence>